<keyword evidence="3" id="KW-1185">Reference proteome</keyword>
<organism evidence="2 3">
    <name type="scientific">Dendrobium catenatum</name>
    <dbReference type="NCBI Taxonomy" id="906689"/>
    <lineage>
        <taxon>Eukaryota</taxon>
        <taxon>Viridiplantae</taxon>
        <taxon>Streptophyta</taxon>
        <taxon>Embryophyta</taxon>
        <taxon>Tracheophyta</taxon>
        <taxon>Spermatophyta</taxon>
        <taxon>Magnoliopsida</taxon>
        <taxon>Liliopsida</taxon>
        <taxon>Asparagales</taxon>
        <taxon>Orchidaceae</taxon>
        <taxon>Epidendroideae</taxon>
        <taxon>Malaxideae</taxon>
        <taxon>Dendrobiinae</taxon>
        <taxon>Dendrobium</taxon>
    </lineage>
</organism>
<protein>
    <submittedName>
        <fullName evidence="2">RING-H2 finger protein ATL28</fullName>
    </submittedName>
</protein>
<reference evidence="2 3" key="2">
    <citation type="journal article" date="2017" name="Nature">
        <title>The Apostasia genome and the evolution of orchids.</title>
        <authorList>
            <person name="Zhang G.Q."/>
            <person name="Liu K.W."/>
            <person name="Li Z."/>
            <person name="Lohaus R."/>
            <person name="Hsiao Y.Y."/>
            <person name="Niu S.C."/>
            <person name="Wang J.Y."/>
            <person name="Lin Y.C."/>
            <person name="Xu Q."/>
            <person name="Chen L.J."/>
            <person name="Yoshida K."/>
            <person name="Fujiwara S."/>
            <person name="Wang Z.W."/>
            <person name="Zhang Y.Q."/>
            <person name="Mitsuda N."/>
            <person name="Wang M."/>
            <person name="Liu G.H."/>
            <person name="Pecoraro L."/>
            <person name="Huang H.X."/>
            <person name="Xiao X.J."/>
            <person name="Lin M."/>
            <person name="Wu X.Y."/>
            <person name="Wu W.L."/>
            <person name="Chen Y.Y."/>
            <person name="Chang S.B."/>
            <person name="Sakamoto S."/>
            <person name="Ohme-Takagi M."/>
            <person name="Yagi M."/>
            <person name="Zeng S.J."/>
            <person name="Shen C.Y."/>
            <person name="Yeh C.M."/>
            <person name="Luo Y.B."/>
            <person name="Tsai W.C."/>
            <person name="Van de Peer Y."/>
            <person name="Liu Z.J."/>
        </authorList>
    </citation>
    <scope>NUCLEOTIDE SEQUENCE [LARGE SCALE GENOMIC DNA]</scope>
    <source>
        <tissue evidence="2">The whole plant</tissue>
    </source>
</reference>
<dbReference type="AlphaFoldDB" id="A0A2I0X3J3"/>
<sequence>MQPRNNEAGLDPAIISLFLMLRHHRAMQVVEGRRVTECAVCLMDYAVNDIVWLLTVCVHAFHPDSPDKADAREMLELLKEDQENEAYDILSLQSLHYSMTLTFILLVLFKKLQHCPCISLAGRCLQIRAVKLYFEIFRSLICSSSRRSYSSSGRGVGKSKDQRREANRTRLTHFNDHRGLVADQEHALGTVFTSI</sequence>
<accession>A0A2I0X3J3</accession>
<feature type="region of interest" description="Disordered" evidence="1">
    <location>
        <begin position="146"/>
        <end position="165"/>
    </location>
</feature>
<evidence type="ECO:0000256" key="1">
    <source>
        <dbReference type="SAM" id="MobiDB-lite"/>
    </source>
</evidence>
<name>A0A2I0X3J3_9ASPA</name>
<evidence type="ECO:0000313" key="2">
    <source>
        <dbReference type="EMBL" id="PKU82461.1"/>
    </source>
</evidence>
<gene>
    <name evidence="2" type="primary">ATL28</name>
    <name evidence="2" type="ORF">MA16_Dca005466</name>
</gene>
<reference evidence="2 3" key="1">
    <citation type="journal article" date="2016" name="Sci. Rep.">
        <title>The Dendrobium catenatum Lindl. genome sequence provides insights into polysaccharide synthase, floral development and adaptive evolution.</title>
        <authorList>
            <person name="Zhang G.Q."/>
            <person name="Xu Q."/>
            <person name="Bian C."/>
            <person name="Tsai W.C."/>
            <person name="Yeh C.M."/>
            <person name="Liu K.W."/>
            <person name="Yoshida K."/>
            <person name="Zhang L.S."/>
            <person name="Chang S.B."/>
            <person name="Chen F."/>
            <person name="Shi Y."/>
            <person name="Su Y.Y."/>
            <person name="Zhang Y.Q."/>
            <person name="Chen L.J."/>
            <person name="Yin Y."/>
            <person name="Lin M."/>
            <person name="Huang H."/>
            <person name="Deng H."/>
            <person name="Wang Z.W."/>
            <person name="Zhu S.L."/>
            <person name="Zhao X."/>
            <person name="Deng C."/>
            <person name="Niu S.C."/>
            <person name="Huang J."/>
            <person name="Wang M."/>
            <person name="Liu G.H."/>
            <person name="Yang H.J."/>
            <person name="Xiao X.J."/>
            <person name="Hsiao Y.Y."/>
            <person name="Wu W.L."/>
            <person name="Chen Y.Y."/>
            <person name="Mitsuda N."/>
            <person name="Ohme-Takagi M."/>
            <person name="Luo Y.B."/>
            <person name="Van de Peer Y."/>
            <person name="Liu Z.J."/>
        </authorList>
    </citation>
    <scope>NUCLEOTIDE SEQUENCE [LARGE SCALE GENOMIC DNA]</scope>
    <source>
        <tissue evidence="2">The whole plant</tissue>
    </source>
</reference>
<dbReference type="EMBL" id="KZ502191">
    <property type="protein sequence ID" value="PKU82461.1"/>
    <property type="molecule type" value="Genomic_DNA"/>
</dbReference>
<dbReference type="SUPFAM" id="SSF57850">
    <property type="entry name" value="RING/U-box"/>
    <property type="match status" value="1"/>
</dbReference>
<dbReference type="Proteomes" id="UP000233837">
    <property type="component" value="Unassembled WGS sequence"/>
</dbReference>
<proteinExistence type="predicted"/>
<evidence type="ECO:0000313" key="3">
    <source>
        <dbReference type="Proteomes" id="UP000233837"/>
    </source>
</evidence>